<dbReference type="EMBL" id="JAZDWU010000001">
    <property type="protein sequence ID" value="KAL0013923.1"/>
    <property type="molecule type" value="Genomic_DNA"/>
</dbReference>
<protein>
    <submittedName>
        <fullName evidence="1">Uncharacterized protein</fullName>
    </submittedName>
</protein>
<dbReference type="AlphaFoldDB" id="A0AAW2DTE6"/>
<comment type="caution">
    <text evidence="1">The sequence shown here is derived from an EMBL/GenBank/DDBJ whole genome shotgun (WGS) entry which is preliminary data.</text>
</comment>
<dbReference type="Proteomes" id="UP001459277">
    <property type="component" value="Unassembled WGS sequence"/>
</dbReference>
<organism evidence="1 2">
    <name type="scientific">Lithocarpus litseifolius</name>
    <dbReference type="NCBI Taxonomy" id="425828"/>
    <lineage>
        <taxon>Eukaryota</taxon>
        <taxon>Viridiplantae</taxon>
        <taxon>Streptophyta</taxon>
        <taxon>Embryophyta</taxon>
        <taxon>Tracheophyta</taxon>
        <taxon>Spermatophyta</taxon>
        <taxon>Magnoliopsida</taxon>
        <taxon>eudicotyledons</taxon>
        <taxon>Gunneridae</taxon>
        <taxon>Pentapetalae</taxon>
        <taxon>rosids</taxon>
        <taxon>fabids</taxon>
        <taxon>Fagales</taxon>
        <taxon>Fagaceae</taxon>
        <taxon>Lithocarpus</taxon>
    </lineage>
</organism>
<name>A0AAW2DTE6_9ROSI</name>
<gene>
    <name evidence="1" type="ORF">SO802_000992</name>
</gene>
<keyword evidence="2" id="KW-1185">Reference proteome</keyword>
<evidence type="ECO:0000313" key="1">
    <source>
        <dbReference type="EMBL" id="KAL0013923.1"/>
    </source>
</evidence>
<sequence length="117" mass="14027">MVSNSSLYIQLSLQPTLSARFYFTTQISITIQINTERLLSSYLCLTVYLSPPLCFFFNKYNTIMPTLLEMMIARVALRPLLHSLLYPLYERRELPIEKEKWVEIEHRKRKKKQWPQI</sequence>
<accession>A0AAW2DTE6</accession>
<evidence type="ECO:0000313" key="2">
    <source>
        <dbReference type="Proteomes" id="UP001459277"/>
    </source>
</evidence>
<proteinExistence type="predicted"/>
<reference evidence="1 2" key="1">
    <citation type="submission" date="2024-01" db="EMBL/GenBank/DDBJ databases">
        <title>A telomere-to-telomere, gap-free genome of sweet tea (Lithocarpus litseifolius).</title>
        <authorList>
            <person name="Zhou J."/>
        </authorList>
    </citation>
    <scope>NUCLEOTIDE SEQUENCE [LARGE SCALE GENOMIC DNA]</scope>
    <source>
        <strain evidence="1">Zhou-2022a</strain>
        <tissue evidence="1">Leaf</tissue>
    </source>
</reference>